<dbReference type="PANTHER" id="PTHR43045:SF1">
    <property type="entry name" value="SHIKIMATE TRANSPORTER"/>
    <property type="match status" value="1"/>
</dbReference>
<feature type="transmembrane region" description="Helical" evidence="12">
    <location>
        <begin position="404"/>
        <end position="425"/>
    </location>
</feature>
<evidence type="ECO:0000259" key="13">
    <source>
        <dbReference type="PROSITE" id="PS50850"/>
    </source>
</evidence>
<feature type="domain" description="Major facilitator superfamily (MFS) profile" evidence="13">
    <location>
        <begin position="19"/>
        <end position="429"/>
    </location>
</feature>
<reference evidence="14" key="1">
    <citation type="submission" date="2020-02" db="EMBL/GenBank/DDBJ databases">
        <authorList>
            <person name="Meier V. D."/>
        </authorList>
    </citation>
    <scope>NUCLEOTIDE SEQUENCE</scope>
    <source>
        <strain evidence="14">AVDCRST_MAG22</strain>
    </source>
</reference>
<feature type="transmembrane region" description="Helical" evidence="12">
    <location>
        <begin position="192"/>
        <end position="213"/>
    </location>
</feature>
<feature type="transmembrane region" description="Helical" evidence="12">
    <location>
        <begin position="92"/>
        <end position="110"/>
    </location>
</feature>
<keyword evidence="7" id="KW-0769">Symport</keyword>
<keyword evidence="4" id="KW-1003">Cell membrane</keyword>
<feature type="transmembrane region" description="Helical" evidence="12">
    <location>
        <begin position="281"/>
        <end position="303"/>
    </location>
</feature>
<keyword evidence="9 12" id="KW-0472">Membrane</keyword>
<dbReference type="InterPro" id="IPR036259">
    <property type="entry name" value="MFS_trans_sf"/>
</dbReference>
<dbReference type="GO" id="GO:0015293">
    <property type="term" value="F:symporter activity"/>
    <property type="evidence" value="ECO:0007669"/>
    <property type="project" value="UniProtKB-KW"/>
</dbReference>
<gene>
    <name evidence="14" type="ORF">AVDCRST_MAG22-337</name>
</gene>
<evidence type="ECO:0000256" key="5">
    <source>
        <dbReference type="ARBA" id="ARBA00022519"/>
    </source>
</evidence>
<dbReference type="PANTHER" id="PTHR43045">
    <property type="entry name" value="SHIKIMATE TRANSPORTER"/>
    <property type="match status" value="1"/>
</dbReference>
<evidence type="ECO:0000256" key="9">
    <source>
        <dbReference type="ARBA" id="ARBA00023136"/>
    </source>
</evidence>
<feature type="transmembrane region" description="Helical" evidence="12">
    <location>
        <begin position="244"/>
        <end position="269"/>
    </location>
</feature>
<evidence type="ECO:0000256" key="1">
    <source>
        <dbReference type="ARBA" id="ARBA00004429"/>
    </source>
</evidence>
<evidence type="ECO:0000256" key="8">
    <source>
        <dbReference type="ARBA" id="ARBA00022989"/>
    </source>
</evidence>
<evidence type="ECO:0000256" key="12">
    <source>
        <dbReference type="SAM" id="Phobius"/>
    </source>
</evidence>
<keyword evidence="5" id="KW-0997">Cell inner membrane</keyword>
<keyword evidence="3" id="KW-0813">Transport</keyword>
<protein>
    <recommendedName>
        <fullName evidence="11">Putative proline/betaine transporter</fullName>
    </recommendedName>
</protein>
<sequence length="452" mass="48566">MEQVGGEDLGRETTSMGKVAFASFIGTAIEFYDFYIYGTAAALVFGSIFFPEFASATGTLLSFSTFAVAFFARPFGAVIFGHYGDRVGRKTMLIVSLLLMGISTFLIGLLPGYATIGIAAPLLLVLLRFLQGIGLGGEWGGAVLMATEHAGRGRRGLYSSFPQMGPAVGFLLSSGLFLWLNLSLSEQQFAAWGWRIPFLVSAVLVLIGLYVRATIAETPVFRRAMETQSRARVPVWDMVRTYPLVLLLASGGISLTYVIFYTITTFSLAYGTQELGLASSTMLYCAMISVAIMGVAVPVFAVLSDRVGRRRVCLAATVAAMVWAFPLFWLLDTGNPVLIALAFSVGMIVFAMLFGPMGAFLPELFGTRLRYSGAAVSYNLGGVIGGGLGPLIASQLLILTGVSWSISLYMLLMAVIGFISVLFLSETYLSDLSEMRGEERRLLAEDGVATAE</sequence>
<dbReference type="SUPFAM" id="SSF103473">
    <property type="entry name" value="MFS general substrate transporter"/>
    <property type="match status" value="1"/>
</dbReference>
<feature type="transmembrane region" description="Helical" evidence="12">
    <location>
        <begin position="312"/>
        <end position="331"/>
    </location>
</feature>
<evidence type="ECO:0000256" key="3">
    <source>
        <dbReference type="ARBA" id="ARBA00022448"/>
    </source>
</evidence>
<dbReference type="InterPro" id="IPR011701">
    <property type="entry name" value="MFS"/>
</dbReference>
<accession>A0A6J4NKA2</accession>
<comment type="similarity">
    <text evidence="2">Belongs to the major facilitator superfamily. Metabolite:H+ Symporter (MHS) family (TC 2.A.1.6) family.</text>
</comment>
<dbReference type="GO" id="GO:0005886">
    <property type="term" value="C:plasma membrane"/>
    <property type="evidence" value="ECO:0007669"/>
    <property type="project" value="UniProtKB-SubCell"/>
</dbReference>
<organism evidence="14">
    <name type="scientific">uncultured Rubrobacteraceae bacterium</name>
    <dbReference type="NCBI Taxonomy" id="349277"/>
    <lineage>
        <taxon>Bacteria</taxon>
        <taxon>Bacillati</taxon>
        <taxon>Actinomycetota</taxon>
        <taxon>Rubrobacteria</taxon>
        <taxon>Rubrobacterales</taxon>
        <taxon>Rubrobacteraceae</taxon>
        <taxon>environmental samples</taxon>
    </lineage>
</organism>
<evidence type="ECO:0000256" key="7">
    <source>
        <dbReference type="ARBA" id="ARBA00022847"/>
    </source>
</evidence>
<feature type="transmembrane region" description="Helical" evidence="12">
    <location>
        <begin position="60"/>
        <end position="80"/>
    </location>
</feature>
<dbReference type="PROSITE" id="PS50850">
    <property type="entry name" value="MFS"/>
    <property type="match status" value="1"/>
</dbReference>
<evidence type="ECO:0000256" key="10">
    <source>
        <dbReference type="ARBA" id="ARBA00037295"/>
    </source>
</evidence>
<dbReference type="Pfam" id="PF07690">
    <property type="entry name" value="MFS_1"/>
    <property type="match status" value="1"/>
</dbReference>
<evidence type="ECO:0000313" key="14">
    <source>
        <dbReference type="EMBL" id="CAA9387167.1"/>
    </source>
</evidence>
<keyword evidence="6 12" id="KW-0812">Transmembrane</keyword>
<dbReference type="EMBL" id="CADCUV010000019">
    <property type="protein sequence ID" value="CAA9387167.1"/>
    <property type="molecule type" value="Genomic_DNA"/>
</dbReference>
<dbReference type="Gene3D" id="1.20.1250.20">
    <property type="entry name" value="MFS general substrate transporter like domains"/>
    <property type="match status" value="1"/>
</dbReference>
<proteinExistence type="inferred from homology"/>
<feature type="transmembrane region" description="Helical" evidence="12">
    <location>
        <begin position="373"/>
        <end position="398"/>
    </location>
</feature>
<dbReference type="NCBIfam" id="TIGR00883">
    <property type="entry name" value="2A0106"/>
    <property type="match status" value="1"/>
</dbReference>
<feature type="transmembrane region" description="Helical" evidence="12">
    <location>
        <begin position="116"/>
        <end position="136"/>
    </location>
</feature>
<name>A0A6J4NKA2_9ACTN</name>
<evidence type="ECO:0000256" key="4">
    <source>
        <dbReference type="ARBA" id="ARBA00022475"/>
    </source>
</evidence>
<evidence type="ECO:0000256" key="6">
    <source>
        <dbReference type="ARBA" id="ARBA00022692"/>
    </source>
</evidence>
<dbReference type="InterPro" id="IPR004736">
    <property type="entry name" value="MHS_symport"/>
</dbReference>
<keyword evidence="8 12" id="KW-1133">Transmembrane helix</keyword>
<feature type="transmembrane region" description="Helical" evidence="12">
    <location>
        <begin position="337"/>
        <end position="361"/>
    </location>
</feature>
<dbReference type="FunFam" id="1.20.1250.20:FF:000001">
    <property type="entry name" value="Dicarboxylate MFS transporter"/>
    <property type="match status" value="1"/>
</dbReference>
<dbReference type="InterPro" id="IPR020846">
    <property type="entry name" value="MFS_dom"/>
</dbReference>
<evidence type="ECO:0000256" key="11">
    <source>
        <dbReference type="ARBA" id="ARBA00039918"/>
    </source>
</evidence>
<feature type="transmembrane region" description="Helical" evidence="12">
    <location>
        <begin position="157"/>
        <end position="180"/>
    </location>
</feature>
<dbReference type="AlphaFoldDB" id="A0A6J4NKA2"/>
<comment type="function">
    <text evidence="10">May be a proton symporter involved in the uptake of osmolytes such as proline and glycine betaine.</text>
</comment>
<dbReference type="CDD" id="cd17369">
    <property type="entry name" value="MFS_ShiA_like"/>
    <property type="match status" value="1"/>
</dbReference>
<comment type="subcellular location">
    <subcellularLocation>
        <location evidence="1">Cell inner membrane</location>
        <topology evidence="1">Multi-pass membrane protein</topology>
    </subcellularLocation>
</comment>
<evidence type="ECO:0000256" key="2">
    <source>
        <dbReference type="ARBA" id="ARBA00008240"/>
    </source>
</evidence>